<evidence type="ECO:0000313" key="1">
    <source>
        <dbReference type="EMBL" id="QKJ18585.1"/>
    </source>
</evidence>
<dbReference type="RefSeq" id="WP_172989026.1">
    <property type="nucleotide sequence ID" value="NZ_CP054038.1"/>
</dbReference>
<name>A0A7D4U3E7_9MICO</name>
<sequence length="201" mass="22561">MRINARLRKIELKEGDDVMSTRWLPRIAPEAAPRIELMPTVDDSTVAPPETGLVEEIEEWVRTSAKPSAPVMWCPFGHPENAIGGADQLARKVATLADIGEWAVARRTHGWTWAQCLRVEGGWIVEVNGIPGPDCFARRVTRAGTRRWLPPRRREVRRNGHLMALYARPDVIRTTGEVGAIMWSWLRGGLPEGFELQAIKA</sequence>
<dbReference type="EMBL" id="CP054038">
    <property type="protein sequence ID" value="QKJ18585.1"/>
    <property type="molecule type" value="Genomic_DNA"/>
</dbReference>
<gene>
    <name evidence="1" type="ORF">HQM25_03750</name>
</gene>
<proteinExistence type="predicted"/>
<protein>
    <submittedName>
        <fullName evidence="1">Uncharacterized protein</fullName>
    </submittedName>
</protein>
<organism evidence="1 2">
    <name type="scientific">Microbacterium hominis</name>
    <dbReference type="NCBI Taxonomy" id="162426"/>
    <lineage>
        <taxon>Bacteria</taxon>
        <taxon>Bacillati</taxon>
        <taxon>Actinomycetota</taxon>
        <taxon>Actinomycetes</taxon>
        <taxon>Micrococcales</taxon>
        <taxon>Microbacteriaceae</taxon>
        <taxon>Microbacterium</taxon>
    </lineage>
</organism>
<dbReference type="Proteomes" id="UP000502498">
    <property type="component" value="Chromosome"/>
</dbReference>
<accession>A0A7D4U3E7</accession>
<evidence type="ECO:0000313" key="2">
    <source>
        <dbReference type="Proteomes" id="UP000502498"/>
    </source>
</evidence>
<dbReference type="AlphaFoldDB" id="A0A7D4U3E7"/>
<reference evidence="1 2" key="1">
    <citation type="submission" date="2020-05" db="EMBL/GenBank/DDBJ databases">
        <title>Strain PA2F3 complete genome.</title>
        <authorList>
            <person name="Kim Y.-S."/>
            <person name="Kim S.-J."/>
            <person name="Jung H.-k."/>
            <person name="Kim S.-E."/>
            <person name="Kim K.-H."/>
        </authorList>
    </citation>
    <scope>NUCLEOTIDE SEQUENCE [LARGE SCALE GENOMIC DNA]</scope>
    <source>
        <strain evidence="1 2">PA2F3</strain>
    </source>
</reference>